<proteinExistence type="predicted"/>
<name>A0ABS2M8I5_9ACTN</name>
<sequence length="390" mass="38744">MSIDTELKGSPDSIAAAARWLEDSLVAAVGDGGERVLAARRAASADWQGATATGFVSRMGVAVEKIDLVHDSASSAARELAAYAATLRRLQARMAEICASARAAGLTVSAYVVEPPGAAPSHPGPEPAGRVSPTLVDARAAALDAFAAHQARVEAYERAGADAAAVREEWRGGVLALEGEYRGLTGPGMALTALDIAGGLGSSAVTFHASLVRATGTEIADQAARYLDLIPREPGGFGNHDLDHWDAEKIKGDDIARQADELDGRAKGASLKLGGALAVVGVGLDLAAGESPTQAVVSNGGGFAASVLAGAGTGAVVGSFIPVPGVGTAVGAVVGAGVGVFTSGAIDSLFEGGPDVMEAWDAGLESLTDTGGAIVDGVGGIVDGVGGLFD</sequence>
<dbReference type="RefSeq" id="WP_193670104.1">
    <property type="nucleotide sequence ID" value="NZ_JACDTV010000012.1"/>
</dbReference>
<evidence type="ECO:0000313" key="1">
    <source>
        <dbReference type="EMBL" id="MBM7507482.1"/>
    </source>
</evidence>
<accession>A0ABS2M8I5</accession>
<reference evidence="1 2" key="1">
    <citation type="submission" date="2021-01" db="EMBL/GenBank/DDBJ databases">
        <title>Sequencing the genomes of 1000 actinobacteria strains.</title>
        <authorList>
            <person name="Klenk H.-P."/>
        </authorList>
    </citation>
    <scope>NUCLEOTIDE SEQUENCE [LARGE SCALE GENOMIC DNA]</scope>
    <source>
        <strain evidence="1 2">DSM 18239</strain>
    </source>
</reference>
<evidence type="ECO:0008006" key="3">
    <source>
        <dbReference type="Google" id="ProtNLM"/>
    </source>
</evidence>
<dbReference type="EMBL" id="JAFBBZ010000001">
    <property type="protein sequence ID" value="MBM7507482.1"/>
    <property type="molecule type" value="Genomic_DNA"/>
</dbReference>
<organism evidence="1 2">
    <name type="scientific">Nocardioides salarius</name>
    <dbReference type="NCBI Taxonomy" id="374513"/>
    <lineage>
        <taxon>Bacteria</taxon>
        <taxon>Bacillati</taxon>
        <taxon>Actinomycetota</taxon>
        <taxon>Actinomycetes</taxon>
        <taxon>Propionibacteriales</taxon>
        <taxon>Nocardioidaceae</taxon>
        <taxon>Nocardioides</taxon>
    </lineage>
</organism>
<keyword evidence="2" id="KW-1185">Reference proteome</keyword>
<evidence type="ECO:0000313" key="2">
    <source>
        <dbReference type="Proteomes" id="UP000732378"/>
    </source>
</evidence>
<comment type="caution">
    <text evidence="1">The sequence shown here is derived from an EMBL/GenBank/DDBJ whole genome shotgun (WGS) entry which is preliminary data.</text>
</comment>
<protein>
    <recommendedName>
        <fullName evidence="3">WXG100 family type VII secretion target</fullName>
    </recommendedName>
</protein>
<dbReference type="Proteomes" id="UP000732378">
    <property type="component" value="Unassembled WGS sequence"/>
</dbReference>
<gene>
    <name evidence="1" type="ORF">JOE61_001296</name>
</gene>